<feature type="transmembrane region" description="Helical" evidence="18">
    <location>
        <begin position="173"/>
        <end position="190"/>
    </location>
</feature>
<keyword evidence="11 18" id="KW-0249">Electron transport</keyword>
<evidence type="ECO:0000256" key="12">
    <source>
        <dbReference type="ARBA" id="ARBA00022989"/>
    </source>
</evidence>
<evidence type="ECO:0000256" key="5">
    <source>
        <dbReference type="ARBA" id="ARBA00021008"/>
    </source>
</evidence>
<feature type="transmembrane region" description="Helical" evidence="18">
    <location>
        <begin position="12"/>
        <end position="37"/>
    </location>
</feature>
<keyword evidence="16 18" id="KW-0472">Membrane</keyword>
<evidence type="ECO:0000256" key="10">
    <source>
        <dbReference type="ARBA" id="ARBA00022967"/>
    </source>
</evidence>
<evidence type="ECO:0000256" key="7">
    <source>
        <dbReference type="ARBA" id="ARBA00022660"/>
    </source>
</evidence>
<sequence>MKNLYKLMYFNTMLMGTLISISTLTWFTTWIGLEINLLSLMPLMKHFKNKYSSEATIKYFITQAMASSILLFSIIIFTNMKNFSMEMTTIASLLVNTSLLFKMGAAPLHFWFPEVMSGLNWEMAFIMMTWQKIAPMILLTYTNYIPMFLSIIIIISSVVSGIQGMNYICLRKILAYSSINHVSWMISALLNSTSIWFYYFIIYCMINFNIIIIFYQYNIFFMNQMNNLFSFNKSIKFFFMLNFLSLGGLPPFLGFFPKWLTINHMVMNNFYTLAILLIIFTLISLFIYLRITFSTFTLNSEESITLTYKKTSYFLFFSNTLSLAGLILCLISINIF</sequence>
<dbReference type="GO" id="GO:0005743">
    <property type="term" value="C:mitochondrial inner membrane"/>
    <property type="evidence" value="ECO:0007669"/>
    <property type="project" value="UniProtKB-SubCell"/>
</dbReference>
<evidence type="ECO:0000256" key="17">
    <source>
        <dbReference type="ARBA" id="ARBA00049551"/>
    </source>
</evidence>
<feature type="transmembrane region" description="Helical" evidence="18">
    <location>
        <begin position="196"/>
        <end position="217"/>
    </location>
</feature>
<proteinExistence type="inferred from homology"/>
<feature type="transmembrane region" description="Helical" evidence="18">
    <location>
        <begin position="312"/>
        <end position="335"/>
    </location>
</feature>
<dbReference type="PRINTS" id="PR01436">
    <property type="entry name" value="NADHDHGNASE2"/>
</dbReference>
<keyword evidence="6" id="KW-0813">Transport</keyword>
<evidence type="ECO:0000256" key="1">
    <source>
        <dbReference type="ARBA" id="ARBA00003257"/>
    </source>
</evidence>
<comment type="function">
    <text evidence="1">Core subunit of the mitochondrial membrane respiratory chain NADH dehydrogenase (Complex I) that is believed to belong to the minimal assembly required for catalysis. Complex I functions in the transfer of electrons from NADH to the respiratory chain. The immediate electron acceptor for the enzyme is believed to be ubiquinone.</text>
</comment>
<keyword evidence="8 18" id="KW-0812">Transmembrane</keyword>
<evidence type="ECO:0000256" key="2">
    <source>
        <dbReference type="ARBA" id="ARBA00004448"/>
    </source>
</evidence>
<organism evidence="20">
    <name type="scientific">Hylobitelus xiaoi</name>
    <name type="common">Weevil</name>
    <name type="synonym">Hylobius xiaoi</name>
    <dbReference type="NCBI Taxonomy" id="1247388"/>
    <lineage>
        <taxon>Eukaryota</taxon>
        <taxon>Metazoa</taxon>
        <taxon>Ecdysozoa</taxon>
        <taxon>Arthropoda</taxon>
        <taxon>Hexapoda</taxon>
        <taxon>Insecta</taxon>
        <taxon>Pterygota</taxon>
        <taxon>Neoptera</taxon>
        <taxon>Endopterygota</taxon>
        <taxon>Coleoptera</taxon>
        <taxon>Polyphaga</taxon>
        <taxon>Cucujiformia</taxon>
        <taxon>Curculionidae</taxon>
        <taxon>Molytinae</taxon>
        <taxon>Hylobiini</taxon>
        <taxon>Hylobitelus</taxon>
    </lineage>
</organism>
<name>A0A059PA33_HYLXI</name>
<feature type="transmembrane region" description="Helical" evidence="18">
    <location>
        <begin position="57"/>
        <end position="78"/>
    </location>
</feature>
<keyword evidence="7 18" id="KW-0679">Respiratory chain</keyword>
<comment type="function">
    <text evidence="18">Core subunit of the mitochondrial membrane respiratory chain NADH dehydrogenase (Complex I) which catalyzes electron transfer from NADH through the respiratory chain, using ubiquinone as an electron acceptor. Essential for the catalytic activity and assembly of complex I.</text>
</comment>
<evidence type="ECO:0000256" key="16">
    <source>
        <dbReference type="ARBA" id="ARBA00023136"/>
    </source>
</evidence>
<dbReference type="CTD" id="4536"/>
<evidence type="ECO:0000256" key="6">
    <source>
        <dbReference type="ARBA" id="ARBA00022448"/>
    </source>
</evidence>
<accession>A0A059PA33</accession>
<feature type="domain" description="NADH:quinone oxidoreductase/Mrp antiporter transmembrane" evidence="19">
    <location>
        <begin position="26"/>
        <end position="283"/>
    </location>
</feature>
<dbReference type="InterPro" id="IPR003917">
    <property type="entry name" value="NADH_UbQ_OxRdtase_chain2"/>
</dbReference>
<evidence type="ECO:0000313" key="20">
    <source>
        <dbReference type="EMBL" id="AFV63173.1"/>
    </source>
</evidence>
<dbReference type="AlphaFoldDB" id="A0A059PA33"/>
<keyword evidence="9 18" id="KW-0999">Mitochondrion inner membrane</keyword>
<keyword evidence="10 18" id="KW-1278">Translocase</keyword>
<evidence type="ECO:0000256" key="15">
    <source>
        <dbReference type="ARBA" id="ARBA00023128"/>
    </source>
</evidence>
<evidence type="ECO:0000256" key="8">
    <source>
        <dbReference type="ARBA" id="ARBA00022692"/>
    </source>
</evidence>
<protein>
    <recommendedName>
        <fullName evidence="5 18">NADH-ubiquinone oxidoreductase chain 2</fullName>
        <ecNumber evidence="4 18">7.1.1.2</ecNumber>
    </recommendedName>
</protein>
<dbReference type="EMBL" id="JX847496">
    <property type="protein sequence ID" value="AFV63173.1"/>
    <property type="molecule type" value="Genomic_DNA"/>
</dbReference>
<comment type="similarity">
    <text evidence="3 18">Belongs to the complex I subunit 2 family.</text>
</comment>
<dbReference type="PANTHER" id="PTHR46552:SF1">
    <property type="entry name" value="NADH-UBIQUINONE OXIDOREDUCTASE CHAIN 2"/>
    <property type="match status" value="1"/>
</dbReference>
<evidence type="ECO:0000256" key="3">
    <source>
        <dbReference type="ARBA" id="ARBA00007012"/>
    </source>
</evidence>
<evidence type="ECO:0000256" key="9">
    <source>
        <dbReference type="ARBA" id="ARBA00022792"/>
    </source>
</evidence>
<comment type="subcellular location">
    <subcellularLocation>
        <location evidence="2 18">Mitochondrion inner membrane</location>
        <topology evidence="2 18">Multi-pass membrane protein</topology>
    </subcellularLocation>
</comment>
<dbReference type="GO" id="GO:0008137">
    <property type="term" value="F:NADH dehydrogenase (ubiquinone) activity"/>
    <property type="evidence" value="ECO:0007669"/>
    <property type="project" value="UniProtKB-EC"/>
</dbReference>
<geneLocation type="mitochondrion" evidence="20"/>
<feature type="transmembrane region" description="Helical" evidence="18">
    <location>
        <begin position="133"/>
        <end position="161"/>
    </location>
</feature>
<feature type="transmembrane region" description="Helical" evidence="18">
    <location>
        <begin position="90"/>
        <end position="113"/>
    </location>
</feature>
<feature type="transmembrane region" description="Helical" evidence="18">
    <location>
        <begin position="269"/>
        <end position="291"/>
    </location>
</feature>
<feature type="transmembrane region" description="Helical" evidence="18">
    <location>
        <begin position="237"/>
        <end position="257"/>
    </location>
</feature>
<keyword evidence="13 18" id="KW-0520">NAD</keyword>
<dbReference type="GeneID" id="17427464"/>
<dbReference type="InterPro" id="IPR001750">
    <property type="entry name" value="ND/Mrp_TM"/>
</dbReference>
<dbReference type="GO" id="GO:0006120">
    <property type="term" value="P:mitochondrial electron transport, NADH to ubiquinone"/>
    <property type="evidence" value="ECO:0007669"/>
    <property type="project" value="InterPro"/>
</dbReference>
<evidence type="ECO:0000259" key="19">
    <source>
        <dbReference type="Pfam" id="PF00361"/>
    </source>
</evidence>
<reference evidence="20" key="1">
    <citation type="submission" date="2012-09" db="EMBL/GenBank/DDBJ databases">
        <title>The Complete Mitochondrial DNA Sequence of Hylobitelus xiaoi Zhang.</title>
        <authorList>
            <person name="Zhou Z.J."/>
            <person name="Li G.H."/>
            <person name="Wei J.R."/>
        </authorList>
    </citation>
    <scope>NUCLEOTIDE SEQUENCE</scope>
    <source>
        <strain evidence="20">WJR001</strain>
    </source>
</reference>
<evidence type="ECO:0000256" key="13">
    <source>
        <dbReference type="ARBA" id="ARBA00023027"/>
    </source>
</evidence>
<dbReference type="Pfam" id="PF00361">
    <property type="entry name" value="Proton_antipo_M"/>
    <property type="match status" value="1"/>
</dbReference>
<evidence type="ECO:0000256" key="18">
    <source>
        <dbReference type="RuleBase" id="RU003403"/>
    </source>
</evidence>
<comment type="catalytic activity">
    <reaction evidence="17 18">
        <text>a ubiquinone + NADH + 5 H(+)(in) = a ubiquinol + NAD(+) + 4 H(+)(out)</text>
        <dbReference type="Rhea" id="RHEA:29091"/>
        <dbReference type="Rhea" id="RHEA-COMP:9565"/>
        <dbReference type="Rhea" id="RHEA-COMP:9566"/>
        <dbReference type="ChEBI" id="CHEBI:15378"/>
        <dbReference type="ChEBI" id="CHEBI:16389"/>
        <dbReference type="ChEBI" id="CHEBI:17976"/>
        <dbReference type="ChEBI" id="CHEBI:57540"/>
        <dbReference type="ChEBI" id="CHEBI:57945"/>
        <dbReference type="EC" id="7.1.1.2"/>
    </reaction>
</comment>
<dbReference type="PANTHER" id="PTHR46552">
    <property type="entry name" value="NADH-UBIQUINONE OXIDOREDUCTASE CHAIN 2"/>
    <property type="match status" value="1"/>
</dbReference>
<keyword evidence="12 18" id="KW-1133">Transmembrane helix</keyword>
<evidence type="ECO:0000256" key="4">
    <source>
        <dbReference type="ARBA" id="ARBA00012944"/>
    </source>
</evidence>
<dbReference type="EC" id="7.1.1.2" evidence="4 18"/>
<dbReference type="RefSeq" id="YP_008757673.1">
    <property type="nucleotide sequence ID" value="NC_022680.1"/>
</dbReference>
<gene>
    <name evidence="20" type="primary">ND2</name>
</gene>
<keyword evidence="15 18" id="KW-0496">Mitochondrion</keyword>
<keyword evidence="14 18" id="KW-0830">Ubiquinone</keyword>
<evidence type="ECO:0000256" key="11">
    <source>
        <dbReference type="ARBA" id="ARBA00022982"/>
    </source>
</evidence>
<evidence type="ECO:0000256" key="14">
    <source>
        <dbReference type="ARBA" id="ARBA00023075"/>
    </source>
</evidence>
<dbReference type="InterPro" id="IPR050175">
    <property type="entry name" value="Complex_I_Subunit_2"/>
</dbReference>